<accession>A0ACC0KXG2</accession>
<proteinExistence type="predicted"/>
<organism evidence="1 2">
    <name type="scientific">Choristoneura fumiferana</name>
    <name type="common">Spruce budworm moth</name>
    <name type="synonym">Archips fumiferana</name>
    <dbReference type="NCBI Taxonomy" id="7141"/>
    <lineage>
        <taxon>Eukaryota</taxon>
        <taxon>Metazoa</taxon>
        <taxon>Ecdysozoa</taxon>
        <taxon>Arthropoda</taxon>
        <taxon>Hexapoda</taxon>
        <taxon>Insecta</taxon>
        <taxon>Pterygota</taxon>
        <taxon>Neoptera</taxon>
        <taxon>Endopterygota</taxon>
        <taxon>Lepidoptera</taxon>
        <taxon>Glossata</taxon>
        <taxon>Ditrysia</taxon>
        <taxon>Tortricoidea</taxon>
        <taxon>Tortricidae</taxon>
        <taxon>Tortricinae</taxon>
        <taxon>Choristoneura</taxon>
    </lineage>
</organism>
<keyword evidence="2" id="KW-1185">Reference proteome</keyword>
<reference evidence="1 2" key="1">
    <citation type="journal article" date="2022" name="Genome Biol. Evol.">
        <title>The Spruce Budworm Genome: Reconstructing the Evolutionary History of Antifreeze Proteins.</title>
        <authorList>
            <person name="Beliveau C."/>
            <person name="Gagne P."/>
            <person name="Picq S."/>
            <person name="Vernygora O."/>
            <person name="Keeling C.I."/>
            <person name="Pinkney K."/>
            <person name="Doucet D."/>
            <person name="Wen F."/>
            <person name="Johnston J.S."/>
            <person name="Maaroufi H."/>
            <person name="Boyle B."/>
            <person name="Laroche J."/>
            <person name="Dewar K."/>
            <person name="Juretic N."/>
            <person name="Blackburn G."/>
            <person name="Nisole A."/>
            <person name="Brunet B."/>
            <person name="Brandao M."/>
            <person name="Lumley L."/>
            <person name="Duan J."/>
            <person name="Quan G."/>
            <person name="Lucarotti C.J."/>
            <person name="Roe A.D."/>
            <person name="Sperling F.A.H."/>
            <person name="Levesque R.C."/>
            <person name="Cusson M."/>
        </authorList>
    </citation>
    <scope>NUCLEOTIDE SEQUENCE [LARGE SCALE GENOMIC DNA]</scope>
    <source>
        <strain evidence="1">Glfc:IPQL:Cfum</strain>
    </source>
</reference>
<dbReference type="EMBL" id="CM046115">
    <property type="protein sequence ID" value="KAI8441044.1"/>
    <property type="molecule type" value="Genomic_DNA"/>
</dbReference>
<evidence type="ECO:0000313" key="2">
    <source>
        <dbReference type="Proteomes" id="UP001064048"/>
    </source>
</evidence>
<name>A0ACC0KXG2_CHOFU</name>
<gene>
    <name evidence="1" type="ORF">MSG28_009315</name>
</gene>
<comment type="caution">
    <text evidence="1">The sequence shown here is derived from an EMBL/GenBank/DDBJ whole genome shotgun (WGS) entry which is preliminary data.</text>
</comment>
<sequence length="81" mass="9236">MKILSQKINMEPETTSCVPGCDCHDIGLDSKFGHDLALRSHATESSHLRAGRLHVQLHEESHLQDEPHWLVLHLQSETKEF</sequence>
<dbReference type="Proteomes" id="UP001064048">
    <property type="component" value="Chromosome 15"/>
</dbReference>
<evidence type="ECO:0000313" key="1">
    <source>
        <dbReference type="EMBL" id="KAI8441044.1"/>
    </source>
</evidence>
<protein>
    <submittedName>
        <fullName evidence="1">Uncharacterized protein</fullName>
    </submittedName>
</protein>